<sequence>MKTNLFLQSKFFGFALAVAFVLLLIFLSSQGLLKSSEAVVYKIFSPTQKFFYRVTGESFDYFGALFSLGRVVNQNQALREDNFKLRSEIISFQEQSRENEVLRRQLNADLPENFQFILANVVGRCPDNFNQCLFVDRGQKSGIKVGAAVTSAGGILAGKIVEANQDNSRVGLLSDSTSVVNVLTQRTRISGVLRGDRGVGLIFDMMPQDSQPEVGEPVITAGSESGFPRGLLIGEIEIIISSDVEAFKRARVKPMTAPWNLETLFVAIN</sequence>
<dbReference type="EMBL" id="PCVN01000085">
    <property type="protein sequence ID" value="PIQ74213.1"/>
    <property type="molecule type" value="Genomic_DNA"/>
</dbReference>
<dbReference type="InterPro" id="IPR042175">
    <property type="entry name" value="Cell/Rod_MreC_2"/>
</dbReference>
<evidence type="ECO:0000256" key="3">
    <source>
        <dbReference type="ARBA" id="ARBA00022960"/>
    </source>
</evidence>
<proteinExistence type="inferred from homology"/>
<dbReference type="NCBIfam" id="TIGR00219">
    <property type="entry name" value="mreC"/>
    <property type="match status" value="1"/>
</dbReference>
<comment type="caution">
    <text evidence="7">The sequence shown here is derived from an EMBL/GenBank/DDBJ whole genome shotgun (WGS) entry which is preliminary data.</text>
</comment>
<accession>A0A2H0KPZ6</accession>
<evidence type="ECO:0000256" key="5">
    <source>
        <dbReference type="PIRNR" id="PIRNR038471"/>
    </source>
</evidence>
<dbReference type="AlphaFoldDB" id="A0A2H0KPZ6"/>
<evidence type="ECO:0000256" key="2">
    <source>
        <dbReference type="ARBA" id="ARBA00013855"/>
    </source>
</evidence>
<evidence type="ECO:0000313" key="7">
    <source>
        <dbReference type="EMBL" id="PIQ74213.1"/>
    </source>
</evidence>
<evidence type="ECO:0000256" key="1">
    <source>
        <dbReference type="ARBA" id="ARBA00009369"/>
    </source>
</evidence>
<dbReference type="InterPro" id="IPR055342">
    <property type="entry name" value="MreC_beta-barrel_core"/>
</dbReference>
<dbReference type="PANTHER" id="PTHR34138:SF1">
    <property type="entry name" value="CELL SHAPE-DETERMINING PROTEIN MREC"/>
    <property type="match status" value="1"/>
</dbReference>
<dbReference type="PANTHER" id="PTHR34138">
    <property type="entry name" value="CELL SHAPE-DETERMINING PROTEIN MREC"/>
    <property type="match status" value="1"/>
</dbReference>
<dbReference type="InterPro" id="IPR007221">
    <property type="entry name" value="MreC"/>
</dbReference>
<keyword evidence="3 5" id="KW-0133">Cell shape</keyword>
<comment type="similarity">
    <text evidence="1 5">Belongs to the MreC family.</text>
</comment>
<protein>
    <recommendedName>
        <fullName evidence="2 5">Cell shape-determining protein MreC</fullName>
    </recommendedName>
    <alternativeName>
        <fullName evidence="4 5">Cell shape protein MreC</fullName>
    </alternativeName>
</protein>
<dbReference type="Gene3D" id="2.40.10.350">
    <property type="entry name" value="Rod shape-determining protein MreC, domain 2"/>
    <property type="match status" value="1"/>
</dbReference>
<dbReference type="GO" id="GO:0005886">
    <property type="term" value="C:plasma membrane"/>
    <property type="evidence" value="ECO:0007669"/>
    <property type="project" value="TreeGrafter"/>
</dbReference>
<gene>
    <name evidence="7" type="primary">mreC</name>
    <name evidence="7" type="ORF">COV85_03330</name>
</gene>
<evidence type="ECO:0000313" key="8">
    <source>
        <dbReference type="Proteomes" id="UP000231550"/>
    </source>
</evidence>
<evidence type="ECO:0000256" key="4">
    <source>
        <dbReference type="ARBA" id="ARBA00032089"/>
    </source>
</evidence>
<organism evidence="7 8">
    <name type="scientific">Candidatus Portnoybacteria bacterium CG11_big_fil_rev_8_21_14_0_20_44_10</name>
    <dbReference type="NCBI Taxonomy" id="1974818"/>
    <lineage>
        <taxon>Bacteria</taxon>
        <taxon>Candidatus Portnoyibacteriota</taxon>
    </lineage>
</organism>
<dbReference type="InterPro" id="IPR042177">
    <property type="entry name" value="Cell/Rod_1"/>
</dbReference>
<reference evidence="7 8" key="1">
    <citation type="submission" date="2017-09" db="EMBL/GenBank/DDBJ databases">
        <title>Depth-based differentiation of microbial function through sediment-hosted aquifers and enrichment of novel symbionts in the deep terrestrial subsurface.</title>
        <authorList>
            <person name="Probst A.J."/>
            <person name="Ladd B."/>
            <person name="Jarett J.K."/>
            <person name="Geller-Mcgrath D.E."/>
            <person name="Sieber C.M."/>
            <person name="Emerson J.B."/>
            <person name="Anantharaman K."/>
            <person name="Thomas B.C."/>
            <person name="Malmstrom R."/>
            <person name="Stieglmeier M."/>
            <person name="Klingl A."/>
            <person name="Woyke T."/>
            <person name="Ryan C.M."/>
            <person name="Banfield J.F."/>
        </authorList>
    </citation>
    <scope>NUCLEOTIDE SEQUENCE [LARGE SCALE GENOMIC DNA]</scope>
    <source>
        <strain evidence="7">CG11_big_fil_rev_8_21_14_0_20_44_10</strain>
    </source>
</reference>
<dbReference type="GO" id="GO:0008360">
    <property type="term" value="P:regulation of cell shape"/>
    <property type="evidence" value="ECO:0007669"/>
    <property type="project" value="UniProtKB-KW"/>
</dbReference>
<dbReference type="Gene3D" id="2.40.10.340">
    <property type="entry name" value="Rod shape-determining protein MreC, domain 1"/>
    <property type="match status" value="1"/>
</dbReference>
<dbReference type="Pfam" id="PF04085">
    <property type="entry name" value="MreC"/>
    <property type="match status" value="1"/>
</dbReference>
<dbReference type="PIRSF" id="PIRSF038471">
    <property type="entry name" value="MreC"/>
    <property type="match status" value="1"/>
</dbReference>
<comment type="function">
    <text evidence="5">Involved in formation and maintenance of cell shape.</text>
</comment>
<name>A0A2H0KPZ6_9BACT</name>
<feature type="domain" description="Rod shape-determining protein MreC beta-barrel core" evidence="6">
    <location>
        <begin position="121"/>
        <end position="266"/>
    </location>
</feature>
<evidence type="ECO:0000259" key="6">
    <source>
        <dbReference type="Pfam" id="PF04085"/>
    </source>
</evidence>
<dbReference type="Proteomes" id="UP000231550">
    <property type="component" value="Unassembled WGS sequence"/>
</dbReference>